<keyword evidence="2 4" id="KW-0378">Hydrolase</keyword>
<dbReference type="PANTHER" id="PTHR30023">
    <property type="entry name" value="D-ALANYL-D-ALANINE CARBOXYPEPTIDASE"/>
    <property type="match status" value="1"/>
</dbReference>
<dbReference type="OrthoDB" id="9802627at2"/>
<gene>
    <name evidence="4" type="primary">dacB</name>
    <name evidence="4" type="ORF">ELAC_0908</name>
</gene>
<evidence type="ECO:0000256" key="1">
    <source>
        <dbReference type="ARBA" id="ARBA00006096"/>
    </source>
</evidence>
<proteinExistence type="inferred from homology"/>
<dbReference type="Gene3D" id="3.50.80.20">
    <property type="entry name" value="D-Ala-D-Ala carboxypeptidase C, peptidase S13"/>
    <property type="match status" value="1"/>
</dbReference>
<evidence type="ECO:0000256" key="3">
    <source>
        <dbReference type="SAM" id="MobiDB-lite"/>
    </source>
</evidence>
<accession>A0A0H5DPC2</accession>
<dbReference type="GO" id="GO:0009002">
    <property type="term" value="F:serine-type D-Ala-D-Ala carboxypeptidase activity"/>
    <property type="evidence" value="ECO:0007669"/>
    <property type="project" value="UniProtKB-EC"/>
</dbReference>
<protein>
    <submittedName>
        <fullName evidence="4">D-alanyl-D-alanine carboxypeptidase</fullName>
        <ecNumber evidence="4">3.4.16.4</ecNumber>
    </submittedName>
</protein>
<keyword evidence="5" id="KW-1185">Reference proteome</keyword>
<sequence>MECFWKGFFLVCVMANTSLTGAMDADTVRQLINEDPALKSAQVGISIKAKDAPELSVNAEKRFIPASVTKLVTTALALDELGGEFQFITKAAMDGTLKGGILEGNLYLIGGGDPSLNQRGIESLASQVAASGIRVVKGSVFADVSLFGSETFPTDLEWADLQEGYGAEISPLSFNDNYVTVVVNLATGELHCREQLPYCSIEGSVDRAEEGSPLKYKREFLANRVEVYGGLGKGEGVEEIKIAVHKPSEYARQAWIKALSDVGVQIHFGDEPGGDRTFLASLASPTLANLLREVNHQSNNLYAETILRYIAKRRYPDLSFEEAESRVLQEYLHKLGVERSEFVLREGAGLSRHNLLTPKIVVTLLKRKVESPEGSDFLNVLPVAGQDGTLQKRFSELNAGLVIKAKTGGMEGVTNLAGVAESSAGIRILFCIFVNGSTKTYKETAASLDALLLKILNSYGENSANTRAGNPEAPATLGKAAMTMPPA</sequence>
<dbReference type="PANTHER" id="PTHR30023:SF0">
    <property type="entry name" value="PENICILLIN-SENSITIVE CARBOXYPEPTIDASE A"/>
    <property type="match status" value="1"/>
</dbReference>
<keyword evidence="4" id="KW-0645">Protease</keyword>
<dbReference type="AlphaFoldDB" id="A0A0H5DPC2"/>
<name>A0A0H5DPC2_9BACT</name>
<dbReference type="NCBIfam" id="TIGR00666">
    <property type="entry name" value="PBP4"/>
    <property type="match status" value="1"/>
</dbReference>
<organism evidence="4 5">
    <name type="scientific">Estrella lausannensis</name>
    <dbReference type="NCBI Taxonomy" id="483423"/>
    <lineage>
        <taxon>Bacteria</taxon>
        <taxon>Pseudomonadati</taxon>
        <taxon>Chlamydiota</taxon>
        <taxon>Chlamydiia</taxon>
        <taxon>Parachlamydiales</taxon>
        <taxon>Candidatus Criblamydiaceae</taxon>
        <taxon>Estrella</taxon>
    </lineage>
</organism>
<dbReference type="InterPro" id="IPR012338">
    <property type="entry name" value="Beta-lactam/transpept-like"/>
</dbReference>
<keyword evidence="4" id="KW-0121">Carboxypeptidase</keyword>
<dbReference type="RefSeq" id="WP_158227803.1">
    <property type="nucleotide sequence ID" value="NZ_CWGJ01000011.1"/>
</dbReference>
<dbReference type="PRINTS" id="PR00922">
    <property type="entry name" value="DADACBPTASE3"/>
</dbReference>
<feature type="region of interest" description="Disordered" evidence="3">
    <location>
        <begin position="463"/>
        <end position="487"/>
    </location>
</feature>
<evidence type="ECO:0000313" key="5">
    <source>
        <dbReference type="Proteomes" id="UP000220251"/>
    </source>
</evidence>
<dbReference type="Proteomes" id="UP000220251">
    <property type="component" value="Unassembled WGS sequence"/>
</dbReference>
<dbReference type="EC" id="3.4.16.4" evidence="4"/>
<dbReference type="GO" id="GO:0000270">
    <property type="term" value="P:peptidoglycan metabolic process"/>
    <property type="evidence" value="ECO:0007669"/>
    <property type="project" value="TreeGrafter"/>
</dbReference>
<dbReference type="SUPFAM" id="SSF56601">
    <property type="entry name" value="beta-lactamase/transpeptidase-like"/>
    <property type="match status" value="1"/>
</dbReference>
<dbReference type="Gene3D" id="3.40.710.10">
    <property type="entry name" value="DD-peptidase/beta-lactamase superfamily"/>
    <property type="match status" value="2"/>
</dbReference>
<dbReference type="InterPro" id="IPR000667">
    <property type="entry name" value="Peptidase_S13"/>
</dbReference>
<dbReference type="EMBL" id="CWGJ01000011">
    <property type="protein sequence ID" value="CRX38257.1"/>
    <property type="molecule type" value="Genomic_DNA"/>
</dbReference>
<evidence type="ECO:0000313" key="4">
    <source>
        <dbReference type="EMBL" id="CRX38257.1"/>
    </source>
</evidence>
<reference evidence="5" key="1">
    <citation type="submission" date="2015-06" db="EMBL/GenBank/DDBJ databases">
        <authorList>
            <person name="Bertelli C."/>
        </authorList>
    </citation>
    <scope>NUCLEOTIDE SEQUENCE [LARGE SCALE GENOMIC DNA]</scope>
    <source>
        <strain evidence="5">CRIB-30</strain>
    </source>
</reference>
<evidence type="ECO:0000256" key="2">
    <source>
        <dbReference type="ARBA" id="ARBA00022801"/>
    </source>
</evidence>
<comment type="similarity">
    <text evidence="1">Belongs to the peptidase S13 family.</text>
</comment>
<dbReference type="Pfam" id="PF02113">
    <property type="entry name" value="Peptidase_S13"/>
    <property type="match status" value="1"/>
</dbReference>
<dbReference type="GO" id="GO:0006508">
    <property type="term" value="P:proteolysis"/>
    <property type="evidence" value="ECO:0007669"/>
    <property type="project" value="InterPro"/>
</dbReference>